<keyword evidence="1" id="KW-0812">Transmembrane</keyword>
<evidence type="ECO:0000313" key="2">
    <source>
        <dbReference type="EMBL" id="KJH47552.1"/>
    </source>
</evidence>
<dbReference type="AlphaFoldDB" id="A0A0D8XUP2"/>
<dbReference type="OrthoDB" id="5871142at2759"/>
<reference evidence="2 3" key="1">
    <citation type="submission" date="2013-11" db="EMBL/GenBank/DDBJ databases">
        <title>Draft genome of the bovine lungworm Dictyocaulus viviparus.</title>
        <authorList>
            <person name="Mitreva M."/>
        </authorList>
    </citation>
    <scope>NUCLEOTIDE SEQUENCE [LARGE SCALE GENOMIC DNA]</scope>
    <source>
        <strain evidence="2 3">HannoverDv2000</strain>
    </source>
</reference>
<reference evidence="3" key="2">
    <citation type="journal article" date="2016" name="Sci. Rep.">
        <title>Dictyocaulus viviparus genome, variome and transcriptome elucidate lungworm biology and support future intervention.</title>
        <authorList>
            <person name="McNulty S.N."/>
            <person name="Strube C."/>
            <person name="Rosa B.A."/>
            <person name="Martin J.C."/>
            <person name="Tyagi R."/>
            <person name="Choi Y.J."/>
            <person name="Wang Q."/>
            <person name="Hallsworth Pepin K."/>
            <person name="Zhang X."/>
            <person name="Ozersky P."/>
            <person name="Wilson R.K."/>
            <person name="Sternberg P.W."/>
            <person name="Gasser R.B."/>
            <person name="Mitreva M."/>
        </authorList>
    </citation>
    <scope>NUCLEOTIDE SEQUENCE [LARGE SCALE GENOMIC DNA]</scope>
    <source>
        <strain evidence="3">HannoverDv2000</strain>
    </source>
</reference>
<organism evidence="2 3">
    <name type="scientific">Dictyocaulus viviparus</name>
    <name type="common">Bovine lungworm</name>
    <dbReference type="NCBI Taxonomy" id="29172"/>
    <lineage>
        <taxon>Eukaryota</taxon>
        <taxon>Metazoa</taxon>
        <taxon>Ecdysozoa</taxon>
        <taxon>Nematoda</taxon>
        <taxon>Chromadorea</taxon>
        <taxon>Rhabditida</taxon>
        <taxon>Rhabditina</taxon>
        <taxon>Rhabditomorpha</taxon>
        <taxon>Strongyloidea</taxon>
        <taxon>Metastrongylidae</taxon>
        <taxon>Dictyocaulus</taxon>
    </lineage>
</organism>
<dbReference type="Proteomes" id="UP000053766">
    <property type="component" value="Unassembled WGS sequence"/>
</dbReference>
<dbReference type="EMBL" id="KN716302">
    <property type="protein sequence ID" value="KJH47552.1"/>
    <property type="molecule type" value="Genomic_DNA"/>
</dbReference>
<evidence type="ECO:0000256" key="1">
    <source>
        <dbReference type="SAM" id="Phobius"/>
    </source>
</evidence>
<name>A0A0D8XUP2_DICVI</name>
<accession>A0A0D8XUP2</accession>
<evidence type="ECO:0000313" key="3">
    <source>
        <dbReference type="Proteomes" id="UP000053766"/>
    </source>
</evidence>
<protein>
    <submittedName>
        <fullName evidence="2">Uncharacterized protein</fullName>
    </submittedName>
</protein>
<feature type="transmembrane region" description="Helical" evidence="1">
    <location>
        <begin position="40"/>
        <end position="60"/>
    </location>
</feature>
<proteinExistence type="predicted"/>
<keyword evidence="1" id="KW-0472">Membrane</keyword>
<sequence>MWHLGLLQKALQRMGLTVDDEHDEFNLTKKNSDSLFSNELAALFVLLIILLVASLSYIIVKTISQIRRSGPIYPKASGGIKLEFEISAICVICLYPASS</sequence>
<keyword evidence="3" id="KW-1185">Reference proteome</keyword>
<gene>
    <name evidence="2" type="ORF">DICVIV_06348</name>
</gene>
<keyword evidence="1" id="KW-1133">Transmembrane helix</keyword>